<dbReference type="Proteomes" id="UP001145114">
    <property type="component" value="Unassembled WGS sequence"/>
</dbReference>
<keyword evidence="1" id="KW-0808">Transferase</keyword>
<evidence type="ECO:0000313" key="1">
    <source>
        <dbReference type="EMBL" id="KAJ1673359.1"/>
    </source>
</evidence>
<comment type="caution">
    <text evidence="1">The sequence shown here is derived from an EMBL/GenBank/DDBJ whole genome shotgun (WGS) entry which is preliminary data.</text>
</comment>
<name>A0ACC1HHG9_9FUNG</name>
<protein>
    <submittedName>
        <fullName evidence="1">Palmitoyltransferase akr1</fullName>
        <ecNumber evidence="1">2.3.1.225</ecNumber>
    </submittedName>
</protein>
<feature type="non-terminal residue" evidence="1">
    <location>
        <position position="488"/>
    </location>
</feature>
<dbReference type="EMBL" id="JAMZIH010007047">
    <property type="protein sequence ID" value="KAJ1673359.1"/>
    <property type="molecule type" value="Genomic_DNA"/>
</dbReference>
<organism evidence="1 2">
    <name type="scientific">Spiromyces aspiralis</name>
    <dbReference type="NCBI Taxonomy" id="68401"/>
    <lineage>
        <taxon>Eukaryota</taxon>
        <taxon>Fungi</taxon>
        <taxon>Fungi incertae sedis</taxon>
        <taxon>Zoopagomycota</taxon>
        <taxon>Kickxellomycotina</taxon>
        <taxon>Kickxellomycetes</taxon>
        <taxon>Kickxellales</taxon>
        <taxon>Kickxellaceae</taxon>
        <taxon>Spiromyces</taxon>
    </lineage>
</organism>
<reference evidence="1" key="1">
    <citation type="submission" date="2022-06" db="EMBL/GenBank/DDBJ databases">
        <title>Phylogenomic reconstructions and comparative analyses of Kickxellomycotina fungi.</title>
        <authorList>
            <person name="Reynolds N.K."/>
            <person name="Stajich J.E."/>
            <person name="Barry K."/>
            <person name="Grigoriev I.V."/>
            <person name="Crous P."/>
            <person name="Smith M.E."/>
        </authorList>
    </citation>
    <scope>NUCLEOTIDE SEQUENCE</scope>
    <source>
        <strain evidence="1">RSA 2271</strain>
    </source>
</reference>
<keyword evidence="2" id="KW-1185">Reference proteome</keyword>
<accession>A0ACC1HHG9</accession>
<gene>
    <name evidence="1" type="primary">AKR1_2</name>
    <name evidence="1" type="ORF">EV182_005392</name>
</gene>
<keyword evidence="1" id="KW-0012">Acyltransferase</keyword>
<sequence>MPETTFVTDARGLVDGDPAIHGSSAVGVPEKRATAEKSDTTTHPHRHQPHALPPSLPAELSDLQKFMICAQRNDLTGVKYWVEVRGIDPHAYDETATALHWASFNGAFEVVKYLISEAHVDPNQLDLRSHASPVFWACNQGRLDILDYLLTHNASPAVRDSNNYSLLHAAVQVKSPAILLYLVTSQWDAFGRTIDLTDSMGMTPLVWAVSFSHSVLVATLLRLGADPNRLTDMRQGPLHFAVSNASPDIIEGLIKHGGDVMLKPPPLSGDHDSPIGAHPEQQGEIRFETPMEVARQVGRGDLVESIVQRVDAHNKVLNDARLFGYSIRSQICVFLTPFAGVGAGLYLASVYPWFVGVPFFLAMLTAAHLAVNWLLRWPKTNLRIQSSPYFTAVFQATAFYVLATWLSRILPVTTSGRFDDLPRPTYWRLNILFGITFFVAMWNFYRAMFIDPGFLPKHSDPSRGYPGVRRLLSRGKFDLDHFCRTCLD</sequence>
<evidence type="ECO:0000313" key="2">
    <source>
        <dbReference type="Proteomes" id="UP001145114"/>
    </source>
</evidence>
<dbReference type="EC" id="2.3.1.225" evidence="1"/>
<proteinExistence type="predicted"/>